<keyword evidence="1" id="KW-0645">Protease</keyword>
<reference evidence="1" key="1">
    <citation type="submission" date="2022-04" db="EMBL/GenBank/DDBJ databases">
        <title>Genome of the entomopathogenic fungus Entomophthora muscae.</title>
        <authorList>
            <person name="Elya C."/>
            <person name="Lovett B.R."/>
            <person name="Lee E."/>
            <person name="Macias A.M."/>
            <person name="Hajek A.E."/>
            <person name="De Bivort B.L."/>
            <person name="Kasson M.T."/>
            <person name="De Fine Licht H.H."/>
            <person name="Stajich J.E."/>
        </authorList>
    </citation>
    <scope>NUCLEOTIDE SEQUENCE</scope>
    <source>
        <strain evidence="1">Berkeley</strain>
    </source>
</reference>
<protein>
    <submittedName>
        <fullName evidence="1">Ca(2+)-dependent cysteine protease</fullName>
    </submittedName>
</protein>
<name>A0ACC2T8G9_9FUNG</name>
<keyword evidence="1" id="KW-0378">Hydrolase</keyword>
<comment type="caution">
    <text evidence="1">The sequence shown here is derived from an EMBL/GenBank/DDBJ whole genome shotgun (WGS) entry which is preliminary data.</text>
</comment>
<sequence length="297" mass="32847">MGQSLGKEKKACAKHAAKKAQTAPVKRSIDSTFVKKFEASELSGNKRALIIGINYFDYNNTLDSCVNDAKNMKKALIEHYSFKDDQILLLTDDETSESPTRKRILDALGWLLDGAQRNDSLVFYFSGHGLQEPDPTGIERDGLNEVICPVDYKTAGTIVDNVLHDLVVNRLPEACRLTVIIDCCHSGTMLDLPYEFKNLDSLVPSPNTNIQELIPLDVILLSGCQDSQTSADLGTKEVGDTSAFTFSLLDNLKSNPHSITYKYLLASIKKDLSFLPIDQVPMISAGFPLDPETRFNI</sequence>
<evidence type="ECO:0000313" key="1">
    <source>
        <dbReference type="EMBL" id="KAJ9070918.1"/>
    </source>
</evidence>
<dbReference type="EMBL" id="QTSX02003556">
    <property type="protein sequence ID" value="KAJ9070918.1"/>
    <property type="molecule type" value="Genomic_DNA"/>
</dbReference>
<accession>A0ACC2T8G9</accession>
<keyword evidence="2" id="KW-1185">Reference proteome</keyword>
<gene>
    <name evidence="1" type="primary">MCA1_2</name>
    <name evidence="1" type="ORF">DSO57_1002547</name>
</gene>
<proteinExistence type="predicted"/>
<dbReference type="Proteomes" id="UP001165960">
    <property type="component" value="Unassembled WGS sequence"/>
</dbReference>
<organism evidence="1 2">
    <name type="scientific">Entomophthora muscae</name>
    <dbReference type="NCBI Taxonomy" id="34485"/>
    <lineage>
        <taxon>Eukaryota</taxon>
        <taxon>Fungi</taxon>
        <taxon>Fungi incertae sedis</taxon>
        <taxon>Zoopagomycota</taxon>
        <taxon>Entomophthoromycotina</taxon>
        <taxon>Entomophthoromycetes</taxon>
        <taxon>Entomophthorales</taxon>
        <taxon>Entomophthoraceae</taxon>
        <taxon>Entomophthora</taxon>
    </lineage>
</organism>
<evidence type="ECO:0000313" key="2">
    <source>
        <dbReference type="Proteomes" id="UP001165960"/>
    </source>
</evidence>